<feature type="signal peptide" evidence="1">
    <location>
        <begin position="1"/>
        <end position="20"/>
    </location>
</feature>
<organism evidence="2 3">
    <name type="scientific">Malacoplasma iowae DK-CPA</name>
    <dbReference type="NCBI Taxonomy" id="1394179"/>
    <lineage>
        <taxon>Bacteria</taxon>
        <taxon>Bacillati</taxon>
        <taxon>Mycoplasmatota</taxon>
        <taxon>Mycoplasmoidales</taxon>
        <taxon>Mycoplasmoidaceae</taxon>
        <taxon>Malacoplasma</taxon>
    </lineage>
</organism>
<proteinExistence type="predicted"/>
<keyword evidence="1" id="KW-0732">Signal</keyword>
<dbReference type="PROSITE" id="PS51257">
    <property type="entry name" value="PROKAR_LIPOPROTEIN"/>
    <property type="match status" value="1"/>
</dbReference>
<reference evidence="2 3" key="1">
    <citation type="journal article" date="2014" name="PLoS ONE">
        <title>Reduction of Hydrogen Peroxide Accumulation and Toxicity by a Catalase from Mycoplasma iowae.</title>
        <authorList>
            <person name="Pritchard R.E."/>
            <person name="Prassinos A.J."/>
            <person name="Osborne J.D."/>
            <person name="Raviv Z."/>
            <person name="Balish M.F."/>
        </authorList>
    </citation>
    <scope>NUCLEOTIDE SEQUENCE [LARGE SCALE GENOMIC DNA]</scope>
    <source>
        <strain evidence="2 3">DK-CPA</strain>
    </source>
</reference>
<protein>
    <submittedName>
        <fullName evidence="2">p35 lipoprotein family protein</fullName>
    </submittedName>
</protein>
<dbReference type="AlphaFoldDB" id="A0A084U360"/>
<accession>A0A084U360</accession>
<keyword evidence="2" id="KW-0449">Lipoprotein</keyword>
<evidence type="ECO:0000256" key="1">
    <source>
        <dbReference type="SAM" id="SignalP"/>
    </source>
</evidence>
<feature type="chain" id="PRO_5001782958" evidence="1">
    <location>
        <begin position="21"/>
        <end position="176"/>
    </location>
</feature>
<dbReference type="EMBL" id="AWQU01000084">
    <property type="protein sequence ID" value="KFB07396.1"/>
    <property type="molecule type" value="Genomic_DNA"/>
</dbReference>
<dbReference type="RefSeq" id="WP_036452239.1">
    <property type="nucleotide sequence ID" value="NZ_AWQU01000084.1"/>
</dbReference>
<gene>
    <name evidence="2" type="ORF">P271_229</name>
</gene>
<evidence type="ECO:0000313" key="3">
    <source>
        <dbReference type="Proteomes" id="UP000028523"/>
    </source>
</evidence>
<comment type="caution">
    <text evidence="2">The sequence shown here is derived from an EMBL/GenBank/DDBJ whole genome shotgun (WGS) entry which is preliminary data.</text>
</comment>
<dbReference type="Proteomes" id="UP000028523">
    <property type="component" value="Unassembled WGS sequence"/>
</dbReference>
<sequence>MKKNKIVKFALMSGLLGVCAVVPITLTSCSKPAQTVGADLNTFNVIGLNQYQNNQLVLIISSSVSKLMTNGEKTNGQTNNNFKTKEEVEKNIMDLIKSNAAFTENLRLYMEKVTLTYAGDEIGSYGKKFKSYNVTIDLKAGYTIQFYSDAIASFKVNKNSITSIKTYLSKEEVKTE</sequence>
<evidence type="ECO:0000313" key="2">
    <source>
        <dbReference type="EMBL" id="KFB07396.1"/>
    </source>
</evidence>
<name>A0A084U360_MALIO</name>
<keyword evidence="3" id="KW-1185">Reference proteome</keyword>